<feature type="transmembrane region" description="Helical" evidence="1">
    <location>
        <begin position="6"/>
        <end position="23"/>
    </location>
</feature>
<name>A0A2W1N6P6_PAEXE</name>
<evidence type="ECO:0000256" key="1">
    <source>
        <dbReference type="SAM" id="Phobius"/>
    </source>
</evidence>
<evidence type="ECO:0008006" key="4">
    <source>
        <dbReference type="Google" id="ProtNLM"/>
    </source>
</evidence>
<protein>
    <recommendedName>
        <fullName evidence="4">Pro-sigmaK processing inhibitor BofA</fullName>
    </recommendedName>
</protein>
<sequence>MLKTYLLWAIFGVSALLLVVILLRQRIAFQWFGSLCLNVAFAAFLLYIINLLAPYTHLALPMNVTTVGTVSVLGVPGLLMLGALKLWIV</sequence>
<dbReference type="OrthoDB" id="2664502at2"/>
<organism evidence="2 3">
    <name type="scientific">Paenibacillus xerothermodurans</name>
    <dbReference type="NCBI Taxonomy" id="1977292"/>
    <lineage>
        <taxon>Bacteria</taxon>
        <taxon>Bacillati</taxon>
        <taxon>Bacillota</taxon>
        <taxon>Bacilli</taxon>
        <taxon>Bacillales</taxon>
        <taxon>Paenibacillaceae</taxon>
        <taxon>Paenibacillus</taxon>
    </lineage>
</organism>
<dbReference type="RefSeq" id="WP_089200700.1">
    <property type="nucleotide sequence ID" value="NZ_NHRJ02000009.1"/>
</dbReference>
<feature type="transmembrane region" description="Helical" evidence="1">
    <location>
        <begin position="67"/>
        <end position="88"/>
    </location>
</feature>
<dbReference type="EMBL" id="NHRJ02000009">
    <property type="protein sequence ID" value="PZE20087.1"/>
    <property type="molecule type" value="Genomic_DNA"/>
</dbReference>
<keyword evidence="1" id="KW-1133">Transmembrane helix</keyword>
<gene>
    <name evidence="2" type="ORF">CBW46_014405</name>
</gene>
<accession>A0A2W1N6P6</accession>
<reference evidence="2" key="1">
    <citation type="submission" date="2018-06" db="EMBL/GenBank/DDBJ databases">
        <title>Paenibacillus xerothermodurans sp. nov. an extremely dry heat resistant spore forming bacterium isolated from the soil of Cape Canaveral, Florida.</title>
        <authorList>
            <person name="Seuylemezian A."/>
            <person name="Kaur N."/>
            <person name="Patil P."/>
            <person name="Patil P."/>
            <person name="Mayilraj S."/>
            <person name="Vaishampayan P."/>
        </authorList>
    </citation>
    <scope>NUCLEOTIDE SEQUENCE [LARGE SCALE GENOMIC DNA]</scope>
    <source>
        <strain evidence="2">ATCC 27380</strain>
    </source>
</reference>
<comment type="caution">
    <text evidence="2">The sequence shown here is derived from an EMBL/GenBank/DDBJ whole genome shotgun (WGS) entry which is preliminary data.</text>
</comment>
<dbReference type="Proteomes" id="UP000214746">
    <property type="component" value="Unassembled WGS sequence"/>
</dbReference>
<feature type="transmembrane region" description="Helical" evidence="1">
    <location>
        <begin position="35"/>
        <end position="55"/>
    </location>
</feature>
<keyword evidence="1" id="KW-0812">Transmembrane</keyword>
<evidence type="ECO:0000313" key="2">
    <source>
        <dbReference type="EMBL" id="PZE20087.1"/>
    </source>
</evidence>
<dbReference type="InterPro" id="IPR010001">
    <property type="entry name" value="BofA"/>
</dbReference>
<keyword evidence="1" id="KW-0472">Membrane</keyword>
<proteinExistence type="predicted"/>
<dbReference type="Pfam" id="PF07441">
    <property type="entry name" value="BofA"/>
    <property type="match status" value="1"/>
</dbReference>
<dbReference type="AlphaFoldDB" id="A0A2W1N6P6"/>
<keyword evidence="3" id="KW-1185">Reference proteome</keyword>
<evidence type="ECO:0000313" key="3">
    <source>
        <dbReference type="Proteomes" id="UP000214746"/>
    </source>
</evidence>